<dbReference type="Gene3D" id="2.60.120.10">
    <property type="entry name" value="Jelly Rolls"/>
    <property type="match status" value="2"/>
</dbReference>
<dbReference type="Proteomes" id="UP001189429">
    <property type="component" value="Unassembled WGS sequence"/>
</dbReference>
<dbReference type="EMBL" id="CAUYUJ010021882">
    <property type="protein sequence ID" value="CAK0907564.1"/>
    <property type="molecule type" value="Genomic_DNA"/>
</dbReference>
<sequence length="952" mass="102765">MPARAADGSPRPRLVVDSSPRKTLLKSKARSAIISQRLGKVAEAPNSLEVFGGSPVVELFERAPGWRPEEQVQDAVRHWLQSLFASGAALSPELGVEPEVLEEVFQRAQLVRCHKGMRLQEEGGEVRCHTVVLAGRCRLRCRAPASRSLDAGRRSVDEEDDRDVADLAASVAGEPESFATCQVAGRGESFGLAPGDFPSGYDVVVADKATLLLQLSAEDYDATLRDHHVSLQAEAAEFLQRHNICPSASPQQLKRLAACIRRRSVRRGAFAVRSGEPLRHVWLLRSGDAAVQVRGEREAAPGGEDAGAPGLGDADGEEMRAELLREDLRRMRGVSGDRGLNAAAFDQRTRRRVAAYARGPLKTALKGEVKSPAARGRLDLGQRYGLIAAARVKEPGAMIGEEVLLHKDFRDMVAQCYCYTVRAVEDCSFYVLDLSTFRQLLTCVSLDAPTVEAKLLRRFEHMDKATKVGKLLVQEARELQSLEAQTQERQKPRLPTCVGYAGAEELGDLDDWLGVVLEHRKKPPDLTNPAKLLCLEGVGRSPTSSSPGVDAMVRVFSDPGALKNYRSSQRRGGPLGRRAALGRAPNPLGDVVAPAARYAEAAPPTGDGPGQRWWERHPSPALAGEAPVPALTDGPAGPGDVGAPSGGIFFQTEPELDDALVLARPPAPVFSSLQAPATPPRAVVPPRGPPGVGGMAASRSASTPVLPRSASTPVLPRIEQGTARSSNSRRPLSEAASAAGLGAAGRRGGAAEDGEPSPQEAAARKAKERLRYVAKAFEKAMCGKSILVFTDQKPVWRSVGKALVSPTETRLRWVKSTAELWQRLYDAREHHSALLLDLSKSEFEIESFLGTMTKLEKYGNMPIIVLSTERELPEVVRTVCSFVVFLPLSASTLRESLLWCFDRHTVQQHCDYDMLYVSPHVDKPGGRDGKADVSTPSLSVQPVSMAKGAKVA</sequence>
<dbReference type="PANTHER" id="PTHR23011:SF28">
    <property type="entry name" value="CYCLIC NUCLEOTIDE-BINDING DOMAIN CONTAINING PROTEIN"/>
    <property type="match status" value="1"/>
</dbReference>
<accession>A0ABN9Y4V4</accession>
<dbReference type="CDD" id="cd00038">
    <property type="entry name" value="CAP_ED"/>
    <property type="match status" value="1"/>
</dbReference>
<feature type="region of interest" description="Disordered" evidence="1">
    <location>
        <begin position="671"/>
        <end position="764"/>
    </location>
</feature>
<organism evidence="3 4">
    <name type="scientific">Prorocentrum cordatum</name>
    <dbReference type="NCBI Taxonomy" id="2364126"/>
    <lineage>
        <taxon>Eukaryota</taxon>
        <taxon>Sar</taxon>
        <taxon>Alveolata</taxon>
        <taxon>Dinophyceae</taxon>
        <taxon>Prorocentrales</taxon>
        <taxon>Prorocentraceae</taxon>
        <taxon>Prorocentrum</taxon>
    </lineage>
</organism>
<feature type="domain" description="Cyclic nucleotide-binding" evidence="2">
    <location>
        <begin position="244"/>
        <end position="353"/>
    </location>
</feature>
<feature type="region of interest" description="Disordered" evidence="1">
    <location>
        <begin position="296"/>
        <end position="316"/>
    </location>
</feature>
<dbReference type="SUPFAM" id="SSF51206">
    <property type="entry name" value="cAMP-binding domain-like"/>
    <property type="match status" value="2"/>
</dbReference>
<evidence type="ECO:0000259" key="2">
    <source>
        <dbReference type="PROSITE" id="PS50042"/>
    </source>
</evidence>
<protein>
    <recommendedName>
        <fullName evidence="2">Cyclic nucleotide-binding domain-containing protein</fullName>
    </recommendedName>
</protein>
<feature type="compositionally biased region" description="Low complexity" evidence="1">
    <location>
        <begin position="300"/>
        <end position="312"/>
    </location>
</feature>
<evidence type="ECO:0000256" key="1">
    <source>
        <dbReference type="SAM" id="MobiDB-lite"/>
    </source>
</evidence>
<feature type="region of interest" description="Disordered" evidence="1">
    <location>
        <begin position="566"/>
        <end position="587"/>
    </location>
</feature>
<evidence type="ECO:0000313" key="4">
    <source>
        <dbReference type="Proteomes" id="UP001189429"/>
    </source>
</evidence>
<reference evidence="3" key="1">
    <citation type="submission" date="2023-10" db="EMBL/GenBank/DDBJ databases">
        <authorList>
            <person name="Chen Y."/>
            <person name="Shah S."/>
            <person name="Dougan E. K."/>
            <person name="Thang M."/>
            <person name="Chan C."/>
        </authorList>
    </citation>
    <scope>NUCLEOTIDE SEQUENCE [LARGE SCALE GENOMIC DNA]</scope>
</reference>
<evidence type="ECO:0000313" key="3">
    <source>
        <dbReference type="EMBL" id="CAK0907564.1"/>
    </source>
</evidence>
<keyword evidence="4" id="KW-1185">Reference proteome</keyword>
<dbReference type="PROSITE" id="PS50042">
    <property type="entry name" value="CNMP_BINDING_3"/>
    <property type="match status" value="2"/>
</dbReference>
<dbReference type="InterPro" id="IPR014710">
    <property type="entry name" value="RmlC-like_jellyroll"/>
</dbReference>
<dbReference type="InterPro" id="IPR000595">
    <property type="entry name" value="cNMP-bd_dom"/>
</dbReference>
<dbReference type="PANTHER" id="PTHR23011">
    <property type="entry name" value="CYCLIC NUCLEOTIDE-BINDING DOMAIN CONTAINING PROTEIN"/>
    <property type="match status" value="1"/>
</dbReference>
<feature type="compositionally biased region" description="Pro residues" evidence="1">
    <location>
        <begin position="677"/>
        <end position="689"/>
    </location>
</feature>
<comment type="caution">
    <text evidence="3">The sequence shown here is derived from an EMBL/GenBank/DDBJ whole genome shotgun (WGS) entry which is preliminary data.</text>
</comment>
<gene>
    <name evidence="3" type="ORF">PCOR1329_LOCUS82543</name>
</gene>
<name>A0ABN9Y4V4_9DINO</name>
<dbReference type="InterPro" id="IPR018490">
    <property type="entry name" value="cNMP-bd_dom_sf"/>
</dbReference>
<feature type="region of interest" description="Disordered" evidence="1">
    <location>
        <begin position="600"/>
        <end position="647"/>
    </location>
</feature>
<feature type="compositionally biased region" description="Low complexity" evidence="1">
    <location>
        <begin position="570"/>
        <end position="587"/>
    </location>
</feature>
<feature type="domain" description="Cyclic nucleotide-binding" evidence="2">
    <location>
        <begin position="396"/>
        <end position="441"/>
    </location>
</feature>
<proteinExistence type="predicted"/>